<evidence type="ECO:0000256" key="2">
    <source>
        <dbReference type="ARBA" id="ARBA00022723"/>
    </source>
</evidence>
<evidence type="ECO:0000256" key="4">
    <source>
        <dbReference type="ARBA" id="ARBA00023033"/>
    </source>
</evidence>
<dbReference type="PANTHER" id="PTHR24300:SF375">
    <property type="entry name" value="CYTOCHROME P450 FAMILY"/>
    <property type="match status" value="1"/>
</dbReference>
<dbReference type="Gene3D" id="1.10.630.10">
    <property type="entry name" value="Cytochrome P450"/>
    <property type="match status" value="1"/>
</dbReference>
<dbReference type="GO" id="GO:0006082">
    <property type="term" value="P:organic acid metabolic process"/>
    <property type="evidence" value="ECO:0007669"/>
    <property type="project" value="TreeGrafter"/>
</dbReference>
<reference evidence="6" key="1">
    <citation type="submission" date="2022-11" db="UniProtKB">
        <authorList>
            <consortium name="WormBaseParasite"/>
        </authorList>
    </citation>
    <scope>IDENTIFICATION</scope>
</reference>
<dbReference type="PANTHER" id="PTHR24300">
    <property type="entry name" value="CYTOCHROME P450 508A4-RELATED"/>
    <property type="match status" value="1"/>
</dbReference>
<dbReference type="Pfam" id="PF00067">
    <property type="entry name" value="p450"/>
    <property type="match status" value="1"/>
</dbReference>
<keyword evidence="3" id="KW-0408">Iron</keyword>
<dbReference type="InterPro" id="IPR036396">
    <property type="entry name" value="Cyt_P450_sf"/>
</dbReference>
<evidence type="ECO:0000256" key="1">
    <source>
        <dbReference type="ARBA" id="ARBA00010617"/>
    </source>
</evidence>
<dbReference type="GO" id="GO:0020037">
    <property type="term" value="F:heme binding"/>
    <property type="evidence" value="ECO:0007669"/>
    <property type="project" value="InterPro"/>
</dbReference>
<keyword evidence="5" id="KW-1185">Reference proteome</keyword>
<proteinExistence type="inferred from homology"/>
<dbReference type="GO" id="GO:0005737">
    <property type="term" value="C:cytoplasm"/>
    <property type="evidence" value="ECO:0007669"/>
    <property type="project" value="TreeGrafter"/>
</dbReference>
<evidence type="ECO:0000313" key="6">
    <source>
        <dbReference type="WBParaSite" id="ACRNAN_scaffold599.g13621.t1"/>
    </source>
</evidence>
<organism evidence="5 6">
    <name type="scientific">Acrobeloides nanus</name>
    <dbReference type="NCBI Taxonomy" id="290746"/>
    <lineage>
        <taxon>Eukaryota</taxon>
        <taxon>Metazoa</taxon>
        <taxon>Ecdysozoa</taxon>
        <taxon>Nematoda</taxon>
        <taxon>Chromadorea</taxon>
        <taxon>Rhabditida</taxon>
        <taxon>Tylenchina</taxon>
        <taxon>Cephalobomorpha</taxon>
        <taxon>Cephaloboidea</taxon>
        <taxon>Cephalobidae</taxon>
        <taxon>Acrobeloides</taxon>
    </lineage>
</organism>
<dbReference type="GO" id="GO:0006805">
    <property type="term" value="P:xenobiotic metabolic process"/>
    <property type="evidence" value="ECO:0007669"/>
    <property type="project" value="TreeGrafter"/>
</dbReference>
<dbReference type="SUPFAM" id="SSF48264">
    <property type="entry name" value="Cytochrome P450"/>
    <property type="match status" value="1"/>
</dbReference>
<evidence type="ECO:0000256" key="3">
    <source>
        <dbReference type="ARBA" id="ARBA00023004"/>
    </source>
</evidence>
<dbReference type="InterPro" id="IPR050182">
    <property type="entry name" value="Cytochrome_P450_fam2"/>
</dbReference>
<keyword evidence="2" id="KW-0479">Metal-binding</keyword>
<dbReference type="InterPro" id="IPR001128">
    <property type="entry name" value="Cyt_P450"/>
</dbReference>
<dbReference type="AlphaFoldDB" id="A0A914E6W9"/>
<keyword evidence="4" id="KW-0503">Monooxygenase</keyword>
<accession>A0A914E6W9</accession>
<sequence>MRRHFHLFGKLPYFKKFYDEIKKNKEDLYSFYDRHIQEHKAKIDFNHNAEPSDFCEAYLREIHKLEGQEGHYFSYKQLIAVLSALWLAGQETTATTLGIVLSVRRRIVRSCKLKDNLQPYERMIYSERS</sequence>
<dbReference type="WBParaSite" id="ACRNAN_scaffold599.g13621.t1">
    <property type="protein sequence ID" value="ACRNAN_scaffold599.g13621.t1"/>
    <property type="gene ID" value="ACRNAN_scaffold599.g13621"/>
</dbReference>
<dbReference type="GO" id="GO:0005506">
    <property type="term" value="F:iron ion binding"/>
    <property type="evidence" value="ECO:0007669"/>
    <property type="project" value="InterPro"/>
</dbReference>
<protein>
    <submittedName>
        <fullName evidence="6">Cytochrome P450</fullName>
    </submittedName>
</protein>
<dbReference type="GO" id="GO:0016712">
    <property type="term" value="F:oxidoreductase activity, acting on paired donors, with incorporation or reduction of molecular oxygen, reduced flavin or flavoprotein as one donor, and incorporation of one atom of oxygen"/>
    <property type="evidence" value="ECO:0007669"/>
    <property type="project" value="TreeGrafter"/>
</dbReference>
<evidence type="ECO:0000313" key="5">
    <source>
        <dbReference type="Proteomes" id="UP000887540"/>
    </source>
</evidence>
<dbReference type="Proteomes" id="UP000887540">
    <property type="component" value="Unplaced"/>
</dbReference>
<comment type="similarity">
    <text evidence="1">Belongs to the cytochrome P450 family.</text>
</comment>
<name>A0A914E6W9_9BILA</name>
<keyword evidence="4" id="KW-0560">Oxidoreductase</keyword>